<reference evidence="1" key="1">
    <citation type="journal article" date="2015" name="Nature">
        <title>Complex archaea that bridge the gap between prokaryotes and eukaryotes.</title>
        <authorList>
            <person name="Spang A."/>
            <person name="Saw J.H."/>
            <person name="Jorgensen S.L."/>
            <person name="Zaremba-Niedzwiedzka K."/>
            <person name="Martijn J."/>
            <person name="Lind A.E."/>
            <person name="van Eijk R."/>
            <person name="Schleper C."/>
            <person name="Guy L."/>
            <person name="Ettema T.J."/>
        </authorList>
    </citation>
    <scope>NUCLEOTIDE SEQUENCE</scope>
</reference>
<name>A0A0F9XCY1_9ZZZZ</name>
<accession>A0A0F9XCY1</accession>
<sequence length="180" mass="19974">MAETNPRFPTDSAPAPRIRSLLETRIIQPADGLGPPWQIAPFNTGDQVIVHLNDPLLGQRSFIHALVLEVPSASSVKLFLQDGTESIRTINDFRLRNVNPEGIRYFFDDPVHVRVHDPAQRTTGRITKTPEAVGKPDTFEVRLDSDSSLILTPLNAMVLNAGIPDTVRQVQANHNVQMEP</sequence>
<dbReference type="EMBL" id="LAZR01000062">
    <property type="protein sequence ID" value="KKN96836.1"/>
    <property type="molecule type" value="Genomic_DNA"/>
</dbReference>
<protein>
    <submittedName>
        <fullName evidence="1">Uncharacterized protein</fullName>
    </submittedName>
</protein>
<organism evidence="1">
    <name type="scientific">marine sediment metagenome</name>
    <dbReference type="NCBI Taxonomy" id="412755"/>
    <lineage>
        <taxon>unclassified sequences</taxon>
        <taxon>metagenomes</taxon>
        <taxon>ecological metagenomes</taxon>
    </lineage>
</organism>
<proteinExistence type="predicted"/>
<gene>
    <name evidence="1" type="ORF">LCGC14_0164800</name>
</gene>
<evidence type="ECO:0000313" key="1">
    <source>
        <dbReference type="EMBL" id="KKN96836.1"/>
    </source>
</evidence>
<comment type="caution">
    <text evidence="1">The sequence shown here is derived from an EMBL/GenBank/DDBJ whole genome shotgun (WGS) entry which is preliminary data.</text>
</comment>
<dbReference type="AlphaFoldDB" id="A0A0F9XCY1"/>